<reference evidence="1 2" key="1">
    <citation type="journal article" date="2022" name="Genome Biol. Evol.">
        <title>The Spruce Budworm Genome: Reconstructing the Evolutionary History of Antifreeze Proteins.</title>
        <authorList>
            <person name="Beliveau C."/>
            <person name="Gagne P."/>
            <person name="Picq S."/>
            <person name="Vernygora O."/>
            <person name="Keeling C.I."/>
            <person name="Pinkney K."/>
            <person name="Doucet D."/>
            <person name="Wen F."/>
            <person name="Johnston J.S."/>
            <person name="Maaroufi H."/>
            <person name="Boyle B."/>
            <person name="Laroche J."/>
            <person name="Dewar K."/>
            <person name="Juretic N."/>
            <person name="Blackburn G."/>
            <person name="Nisole A."/>
            <person name="Brunet B."/>
            <person name="Brandao M."/>
            <person name="Lumley L."/>
            <person name="Duan J."/>
            <person name="Quan G."/>
            <person name="Lucarotti C.J."/>
            <person name="Roe A.D."/>
            <person name="Sperling F.A.H."/>
            <person name="Levesque R.C."/>
            <person name="Cusson M."/>
        </authorList>
    </citation>
    <scope>NUCLEOTIDE SEQUENCE [LARGE SCALE GENOMIC DNA]</scope>
    <source>
        <strain evidence="1">Glfc:IPQL:Cfum</strain>
    </source>
</reference>
<keyword evidence="2" id="KW-1185">Reference proteome</keyword>
<dbReference type="Proteomes" id="UP001064048">
    <property type="component" value="Chromosome 7"/>
</dbReference>
<protein>
    <submittedName>
        <fullName evidence="1">Uncharacterized protein</fullName>
    </submittedName>
</protein>
<name>A0ACC0K7L1_CHOFU</name>
<dbReference type="EMBL" id="CM046107">
    <property type="protein sequence ID" value="KAI8432396.1"/>
    <property type="molecule type" value="Genomic_DNA"/>
</dbReference>
<comment type="caution">
    <text evidence="1">The sequence shown here is derived from an EMBL/GenBank/DDBJ whole genome shotgun (WGS) entry which is preliminary data.</text>
</comment>
<accession>A0ACC0K7L1</accession>
<evidence type="ECO:0000313" key="1">
    <source>
        <dbReference type="EMBL" id="KAI8432396.1"/>
    </source>
</evidence>
<proteinExistence type="predicted"/>
<gene>
    <name evidence="1" type="ORF">MSG28_004794</name>
</gene>
<sequence length="194" mass="20810">MCSYSLFYLFIFCEIVSCRDFYAGMFRTDDYLVAQDRLYKEKVPFRTTVAKYGRYFKCHITYFRVVDRLGVGGGPHVLVTRGGLRKKFLTLKLTSPYNLPISVNIYVGCAKYKKKVTTTTTTMATTTAAGNDTSSSPGDDVTTPASGNETAATGGDETTAAAGGDTTPAAGDETTTPGGDETTPAVEETTPPPA</sequence>
<organism evidence="1 2">
    <name type="scientific">Choristoneura fumiferana</name>
    <name type="common">Spruce budworm moth</name>
    <name type="synonym">Archips fumiferana</name>
    <dbReference type="NCBI Taxonomy" id="7141"/>
    <lineage>
        <taxon>Eukaryota</taxon>
        <taxon>Metazoa</taxon>
        <taxon>Ecdysozoa</taxon>
        <taxon>Arthropoda</taxon>
        <taxon>Hexapoda</taxon>
        <taxon>Insecta</taxon>
        <taxon>Pterygota</taxon>
        <taxon>Neoptera</taxon>
        <taxon>Endopterygota</taxon>
        <taxon>Lepidoptera</taxon>
        <taxon>Glossata</taxon>
        <taxon>Ditrysia</taxon>
        <taxon>Tortricoidea</taxon>
        <taxon>Tortricidae</taxon>
        <taxon>Tortricinae</taxon>
        <taxon>Choristoneura</taxon>
    </lineage>
</organism>
<evidence type="ECO:0000313" key="2">
    <source>
        <dbReference type="Proteomes" id="UP001064048"/>
    </source>
</evidence>